<proteinExistence type="predicted"/>
<sequence length="231" mass="26137">MDDIELFMNAFSSVNRDIGGVLWKRGWLADTNVADHEELSWFWPPTAPVGFGGLPEWSGRLAKLPAGTLPPRRTPWTKPTTLRKVNGAWHLEFGQAPQLEARETTKYSNEYDLLQDLKAIECWPLTVEENRDIRMHWLYQAMKAESRHDHYRTVRPTEPYASRIDELQEHVDWENDALAAARTGSEPPAPPESARPHGDTKAKLLMAEAESWASAVRTARVGGPGWSINSL</sequence>
<dbReference type="AlphaFoldDB" id="A0AAP4C7J2"/>
<protein>
    <submittedName>
        <fullName evidence="1">Uncharacterized protein</fullName>
    </submittedName>
</protein>
<dbReference type="Proteomes" id="UP001240483">
    <property type="component" value="Unassembled WGS sequence"/>
</dbReference>
<dbReference type="RefSeq" id="WP_285333191.1">
    <property type="nucleotide sequence ID" value="NZ_JASODW010000006.1"/>
</dbReference>
<name>A0AAP4C7J2_9MICC</name>
<dbReference type="EMBL" id="JASODW010000006">
    <property type="protein sequence ID" value="MDK6275312.1"/>
    <property type="molecule type" value="Genomic_DNA"/>
</dbReference>
<evidence type="ECO:0000313" key="2">
    <source>
        <dbReference type="Proteomes" id="UP001240483"/>
    </source>
</evidence>
<comment type="caution">
    <text evidence="1">The sequence shown here is derived from an EMBL/GenBank/DDBJ whole genome shotgun (WGS) entry which is preliminary data.</text>
</comment>
<gene>
    <name evidence="1" type="ORF">QP116_06120</name>
</gene>
<reference evidence="1" key="1">
    <citation type="submission" date="2023-05" db="EMBL/GenBank/DDBJ databases">
        <title>Cataloging the Phylogenetic Diversity of Human Bladder Bacteria.</title>
        <authorList>
            <person name="Du J."/>
        </authorList>
    </citation>
    <scope>NUCLEOTIDE SEQUENCE</scope>
    <source>
        <strain evidence="1">UMB9978</strain>
    </source>
</reference>
<accession>A0AAP4C7J2</accession>
<organism evidence="1 2">
    <name type="scientific">Pseudoglutamicibacter cumminsii</name>
    <dbReference type="NCBI Taxonomy" id="156979"/>
    <lineage>
        <taxon>Bacteria</taxon>
        <taxon>Bacillati</taxon>
        <taxon>Actinomycetota</taxon>
        <taxon>Actinomycetes</taxon>
        <taxon>Micrococcales</taxon>
        <taxon>Micrococcaceae</taxon>
        <taxon>Pseudoglutamicibacter</taxon>
    </lineage>
</organism>
<evidence type="ECO:0000313" key="1">
    <source>
        <dbReference type="EMBL" id="MDK6275312.1"/>
    </source>
</evidence>